<comment type="caution">
    <text evidence="2">The sequence shown here is derived from an EMBL/GenBank/DDBJ whole genome shotgun (WGS) entry which is preliminary data.</text>
</comment>
<dbReference type="AlphaFoldDB" id="A0A9X4RJ53"/>
<dbReference type="SMART" id="SM00347">
    <property type="entry name" value="HTH_MARR"/>
    <property type="match status" value="1"/>
</dbReference>
<dbReference type="InterPro" id="IPR036390">
    <property type="entry name" value="WH_DNA-bd_sf"/>
</dbReference>
<feature type="domain" description="HTH marR-type" evidence="1">
    <location>
        <begin position="10"/>
        <end position="142"/>
    </location>
</feature>
<dbReference type="PANTHER" id="PTHR39515">
    <property type="entry name" value="CONSERVED PROTEIN"/>
    <property type="match status" value="1"/>
</dbReference>
<dbReference type="Pfam" id="PF01047">
    <property type="entry name" value="MarR"/>
    <property type="match status" value="1"/>
</dbReference>
<accession>A0A9X4RJ53</accession>
<gene>
    <name evidence="2" type="ORF">NVS88_19750</name>
</gene>
<proteinExistence type="predicted"/>
<dbReference type="InterPro" id="IPR052526">
    <property type="entry name" value="HTH-type_Bedaq_tolerance"/>
</dbReference>
<dbReference type="Gene3D" id="1.10.10.10">
    <property type="entry name" value="Winged helix-like DNA-binding domain superfamily/Winged helix DNA-binding domain"/>
    <property type="match status" value="1"/>
</dbReference>
<evidence type="ECO:0000259" key="1">
    <source>
        <dbReference type="PROSITE" id="PS50995"/>
    </source>
</evidence>
<sequence>MIAPETAEAAIDHLRAIVRSSRANTARRAHQSDSGFLPPHLAALLGHVHTLENHRSCDLAESLRITQSALSRQVTQAISIGYIERVPDPADGRAALLSLTAHGAEALRRHRHEQGEFLRVALADWDEADGRTFVDHLARVAAAVDMTDDTLAAF</sequence>
<protein>
    <submittedName>
        <fullName evidence="2">MarR family winged helix-turn-helix transcriptional regulator</fullName>
    </submittedName>
</protein>
<name>A0A9X4RJ53_9ACTN</name>
<evidence type="ECO:0000313" key="2">
    <source>
        <dbReference type="EMBL" id="MDG3016791.1"/>
    </source>
</evidence>
<keyword evidence="3" id="KW-1185">Reference proteome</keyword>
<dbReference type="RefSeq" id="WP_332520701.1">
    <property type="nucleotide sequence ID" value="NZ_JANRHA010000017.1"/>
</dbReference>
<dbReference type="PANTHER" id="PTHR39515:SF2">
    <property type="entry name" value="HTH-TYPE TRANSCRIPTIONAL REGULATOR RV0880"/>
    <property type="match status" value="1"/>
</dbReference>
<dbReference type="SUPFAM" id="SSF46785">
    <property type="entry name" value="Winged helix' DNA-binding domain"/>
    <property type="match status" value="1"/>
</dbReference>
<dbReference type="PROSITE" id="PS50995">
    <property type="entry name" value="HTH_MARR_2"/>
    <property type="match status" value="1"/>
</dbReference>
<evidence type="ECO:0000313" key="3">
    <source>
        <dbReference type="Proteomes" id="UP001152755"/>
    </source>
</evidence>
<organism evidence="2 3">
    <name type="scientific">Speluncibacter jeojiensis</name>
    <dbReference type="NCBI Taxonomy" id="2710754"/>
    <lineage>
        <taxon>Bacteria</taxon>
        <taxon>Bacillati</taxon>
        <taxon>Actinomycetota</taxon>
        <taxon>Actinomycetes</taxon>
        <taxon>Mycobacteriales</taxon>
        <taxon>Speluncibacteraceae</taxon>
        <taxon>Speluncibacter</taxon>
    </lineage>
</organism>
<dbReference type="EMBL" id="JANRHA010000017">
    <property type="protein sequence ID" value="MDG3016791.1"/>
    <property type="molecule type" value="Genomic_DNA"/>
</dbReference>
<reference evidence="2" key="1">
    <citation type="submission" date="2022-08" db="EMBL/GenBank/DDBJ databases">
        <title>Genome analysis of Corynebacteriales strain.</title>
        <authorList>
            <person name="Lee S.D."/>
        </authorList>
    </citation>
    <scope>NUCLEOTIDE SEQUENCE</scope>
    <source>
        <strain evidence="2">D3-21</strain>
    </source>
</reference>
<dbReference type="GO" id="GO:0003700">
    <property type="term" value="F:DNA-binding transcription factor activity"/>
    <property type="evidence" value="ECO:0007669"/>
    <property type="project" value="InterPro"/>
</dbReference>
<dbReference type="Proteomes" id="UP001152755">
    <property type="component" value="Unassembled WGS sequence"/>
</dbReference>
<dbReference type="InterPro" id="IPR000835">
    <property type="entry name" value="HTH_MarR-typ"/>
</dbReference>
<dbReference type="InterPro" id="IPR036388">
    <property type="entry name" value="WH-like_DNA-bd_sf"/>
</dbReference>